<comment type="similarity">
    <text evidence="1">Belongs to the UPF0065 (bug) family.</text>
</comment>
<dbReference type="SUPFAM" id="SSF53850">
    <property type="entry name" value="Periplasmic binding protein-like II"/>
    <property type="match status" value="1"/>
</dbReference>
<evidence type="ECO:0000313" key="4">
    <source>
        <dbReference type="Proteomes" id="UP001169027"/>
    </source>
</evidence>
<evidence type="ECO:0000313" key="3">
    <source>
        <dbReference type="EMBL" id="MDO1537309.1"/>
    </source>
</evidence>
<reference evidence="3" key="1">
    <citation type="submission" date="2023-06" db="EMBL/GenBank/DDBJ databases">
        <authorList>
            <person name="Jiang Y."/>
            <person name="Liu Q."/>
        </authorList>
    </citation>
    <scope>NUCLEOTIDE SEQUENCE</scope>
    <source>
        <strain evidence="3">CGMCC 1.12090</strain>
    </source>
</reference>
<proteinExistence type="inferred from homology"/>
<dbReference type="Gene3D" id="3.40.190.150">
    <property type="entry name" value="Bordetella uptake gene, domain 1"/>
    <property type="match status" value="1"/>
</dbReference>
<dbReference type="InterPro" id="IPR005064">
    <property type="entry name" value="BUG"/>
</dbReference>
<name>A0ABT8SEF4_9BURK</name>
<dbReference type="Gene3D" id="3.40.190.10">
    <property type="entry name" value="Periplasmic binding protein-like II"/>
    <property type="match status" value="1"/>
</dbReference>
<dbReference type="RefSeq" id="WP_301815658.1">
    <property type="nucleotide sequence ID" value="NZ_JAUJZH010000038.1"/>
</dbReference>
<dbReference type="Pfam" id="PF03401">
    <property type="entry name" value="TctC"/>
    <property type="match status" value="1"/>
</dbReference>
<dbReference type="PANTHER" id="PTHR42928:SF5">
    <property type="entry name" value="BLR1237 PROTEIN"/>
    <property type="match status" value="1"/>
</dbReference>
<gene>
    <name evidence="3" type="ORF">Q2T77_34125</name>
</gene>
<dbReference type="EMBL" id="JAUKVY010000038">
    <property type="protein sequence ID" value="MDO1537309.1"/>
    <property type="molecule type" value="Genomic_DNA"/>
</dbReference>
<evidence type="ECO:0000256" key="2">
    <source>
        <dbReference type="SAM" id="SignalP"/>
    </source>
</evidence>
<dbReference type="CDD" id="cd07012">
    <property type="entry name" value="PBP2_Bug_TTT"/>
    <property type="match status" value="1"/>
</dbReference>
<feature type="signal peptide" evidence="2">
    <location>
        <begin position="1"/>
        <end position="29"/>
    </location>
</feature>
<keyword evidence="2" id="KW-0732">Signal</keyword>
<feature type="chain" id="PRO_5046234349" evidence="2">
    <location>
        <begin position="30"/>
        <end position="339"/>
    </location>
</feature>
<dbReference type="PANTHER" id="PTHR42928">
    <property type="entry name" value="TRICARBOXYLATE-BINDING PROTEIN"/>
    <property type="match status" value="1"/>
</dbReference>
<keyword evidence="4" id="KW-1185">Reference proteome</keyword>
<sequence>MNLRLDWYGTVRSAATALILATCAWHASAQSGYPNRPVVVRMAYPAGGPADSALRDVLPVLQREIGQPVVVENMPGANGSIAAMNVQHAAADGYMLLGTVTSDLILAPLIIPTAKYKPQAFQPVGLLGSGDLVLLSSPAYNFKSADQLIEYAKSSGKEMSIGNWGAGSLTHVVAADFAVRGGIKLLHVPYKGAAPIIPDLGSGQIDLTFAPMGGSLVGLIKAGIVKPVAIAADKRNPLLPDVPTINESKHVKDFAYAARSAVFAPPGTPEAVIARLNKAMNVYIASAEGRARQETIGASPLEPLSVKQMNELFQAESTTMMRAASAIKPQTGRQEGRAE</sequence>
<dbReference type="InterPro" id="IPR042100">
    <property type="entry name" value="Bug_dom1"/>
</dbReference>
<organism evidence="3 4">
    <name type="scientific">Variovorax ginsengisoli</name>
    <dbReference type="NCBI Taxonomy" id="363844"/>
    <lineage>
        <taxon>Bacteria</taxon>
        <taxon>Pseudomonadati</taxon>
        <taxon>Pseudomonadota</taxon>
        <taxon>Betaproteobacteria</taxon>
        <taxon>Burkholderiales</taxon>
        <taxon>Comamonadaceae</taxon>
        <taxon>Variovorax</taxon>
    </lineage>
</organism>
<evidence type="ECO:0000256" key="1">
    <source>
        <dbReference type="ARBA" id="ARBA00006987"/>
    </source>
</evidence>
<comment type="caution">
    <text evidence="3">The sequence shown here is derived from an EMBL/GenBank/DDBJ whole genome shotgun (WGS) entry which is preliminary data.</text>
</comment>
<accession>A0ABT8SEF4</accession>
<dbReference type="PIRSF" id="PIRSF017082">
    <property type="entry name" value="YflP"/>
    <property type="match status" value="1"/>
</dbReference>
<dbReference type="Proteomes" id="UP001169027">
    <property type="component" value="Unassembled WGS sequence"/>
</dbReference>
<protein>
    <submittedName>
        <fullName evidence="3">Tripartite tricarboxylate transporter substrate binding protein</fullName>
    </submittedName>
</protein>